<gene>
    <name evidence="2" type="ORF">HDF15_001848</name>
</gene>
<accession>A0A7W7ZQP4</accession>
<proteinExistence type="predicted"/>
<organism evidence="2 3">
    <name type="scientific">Granulicella mallensis</name>
    <dbReference type="NCBI Taxonomy" id="940614"/>
    <lineage>
        <taxon>Bacteria</taxon>
        <taxon>Pseudomonadati</taxon>
        <taxon>Acidobacteriota</taxon>
        <taxon>Terriglobia</taxon>
        <taxon>Terriglobales</taxon>
        <taxon>Acidobacteriaceae</taxon>
        <taxon>Granulicella</taxon>
    </lineage>
</organism>
<evidence type="ECO:0000256" key="1">
    <source>
        <dbReference type="SAM" id="MobiDB-lite"/>
    </source>
</evidence>
<sequence>MSPGKKGYTFPMGAYPKPNVRSEEPQLAEIIEIGSRQAVRLPDSFHND</sequence>
<dbReference type="AlphaFoldDB" id="A0A7W7ZQP4"/>
<comment type="caution">
    <text evidence="2">The sequence shown here is derived from an EMBL/GenBank/DDBJ whole genome shotgun (WGS) entry which is preliminary data.</text>
</comment>
<evidence type="ECO:0000313" key="3">
    <source>
        <dbReference type="Proteomes" id="UP000584867"/>
    </source>
</evidence>
<reference evidence="2 3" key="1">
    <citation type="submission" date="2020-08" db="EMBL/GenBank/DDBJ databases">
        <title>Genomic Encyclopedia of Type Strains, Phase IV (KMG-V): Genome sequencing to study the core and pangenomes of soil and plant-associated prokaryotes.</title>
        <authorList>
            <person name="Whitman W."/>
        </authorList>
    </citation>
    <scope>NUCLEOTIDE SEQUENCE [LARGE SCALE GENOMIC DNA]</scope>
    <source>
        <strain evidence="2 3">X5P3</strain>
    </source>
</reference>
<evidence type="ECO:0000313" key="2">
    <source>
        <dbReference type="EMBL" id="MBB5063506.1"/>
    </source>
</evidence>
<dbReference type="RefSeq" id="WP_184254716.1">
    <property type="nucleotide sequence ID" value="NZ_JACHIO010000006.1"/>
</dbReference>
<dbReference type="Proteomes" id="UP000584867">
    <property type="component" value="Unassembled WGS sequence"/>
</dbReference>
<name>A0A7W7ZQP4_9BACT</name>
<protein>
    <submittedName>
        <fullName evidence="2">Uncharacterized protein</fullName>
    </submittedName>
</protein>
<dbReference type="EMBL" id="JACHIO010000006">
    <property type="protein sequence ID" value="MBB5063506.1"/>
    <property type="molecule type" value="Genomic_DNA"/>
</dbReference>
<feature type="region of interest" description="Disordered" evidence="1">
    <location>
        <begin position="1"/>
        <end position="20"/>
    </location>
</feature>